<dbReference type="EMBL" id="BQNB010010799">
    <property type="protein sequence ID" value="GJS82111.1"/>
    <property type="molecule type" value="Genomic_DNA"/>
</dbReference>
<sequence length="216" mass="24891">MESGSYWLDKVQTSIWRDVRTLAIKEAYTTKYSIHPGADTMLCGFRLTNRWLSMKKDIASCGSKYLAYLEVKVEYQGSSGLLLQPEWGLSFEYGCASFEAWYGKECRLWVVEGLTLERCSTFGKKDKLEPSYVGPFEILGWIGPIVRAKWPRVVKSQDEIFSRWGYCDNHDLSRLDNQSIERDRLIGIGFVLDFVEFISFTFGDKEIILVIEAVSR</sequence>
<name>A0ABQ4YYQ2_9ASTR</name>
<evidence type="ECO:0000313" key="2">
    <source>
        <dbReference type="Proteomes" id="UP001151760"/>
    </source>
</evidence>
<evidence type="ECO:0000313" key="1">
    <source>
        <dbReference type="EMBL" id="GJS82111.1"/>
    </source>
</evidence>
<reference evidence="1" key="1">
    <citation type="journal article" date="2022" name="Int. J. Mol. Sci.">
        <title>Draft Genome of Tanacetum Coccineum: Genomic Comparison of Closely Related Tanacetum-Family Plants.</title>
        <authorList>
            <person name="Yamashiro T."/>
            <person name="Shiraishi A."/>
            <person name="Nakayama K."/>
            <person name="Satake H."/>
        </authorList>
    </citation>
    <scope>NUCLEOTIDE SEQUENCE</scope>
</reference>
<reference evidence="1" key="2">
    <citation type="submission" date="2022-01" db="EMBL/GenBank/DDBJ databases">
        <authorList>
            <person name="Yamashiro T."/>
            <person name="Shiraishi A."/>
            <person name="Satake H."/>
            <person name="Nakayama K."/>
        </authorList>
    </citation>
    <scope>NUCLEOTIDE SEQUENCE</scope>
</reference>
<protein>
    <submittedName>
        <fullName evidence="1">Uncharacterized protein</fullName>
    </submittedName>
</protein>
<keyword evidence="2" id="KW-1185">Reference proteome</keyword>
<gene>
    <name evidence="1" type="ORF">Tco_0748652</name>
</gene>
<organism evidence="1 2">
    <name type="scientific">Tanacetum coccineum</name>
    <dbReference type="NCBI Taxonomy" id="301880"/>
    <lineage>
        <taxon>Eukaryota</taxon>
        <taxon>Viridiplantae</taxon>
        <taxon>Streptophyta</taxon>
        <taxon>Embryophyta</taxon>
        <taxon>Tracheophyta</taxon>
        <taxon>Spermatophyta</taxon>
        <taxon>Magnoliopsida</taxon>
        <taxon>eudicotyledons</taxon>
        <taxon>Gunneridae</taxon>
        <taxon>Pentapetalae</taxon>
        <taxon>asterids</taxon>
        <taxon>campanulids</taxon>
        <taxon>Asterales</taxon>
        <taxon>Asteraceae</taxon>
        <taxon>Asteroideae</taxon>
        <taxon>Anthemideae</taxon>
        <taxon>Anthemidinae</taxon>
        <taxon>Tanacetum</taxon>
    </lineage>
</organism>
<accession>A0ABQ4YYQ2</accession>
<proteinExistence type="predicted"/>
<dbReference type="Proteomes" id="UP001151760">
    <property type="component" value="Unassembled WGS sequence"/>
</dbReference>
<comment type="caution">
    <text evidence="1">The sequence shown here is derived from an EMBL/GenBank/DDBJ whole genome shotgun (WGS) entry which is preliminary data.</text>
</comment>